<dbReference type="RefSeq" id="WP_188896404.1">
    <property type="nucleotide sequence ID" value="NZ_BMMZ01000008.1"/>
</dbReference>
<evidence type="ECO:0000313" key="3">
    <source>
        <dbReference type="Proteomes" id="UP000613840"/>
    </source>
</evidence>
<reference evidence="2" key="2">
    <citation type="submission" date="2020-09" db="EMBL/GenBank/DDBJ databases">
        <authorList>
            <person name="Sun Q."/>
            <person name="Zhou Y."/>
        </authorList>
    </citation>
    <scope>NUCLEOTIDE SEQUENCE</scope>
    <source>
        <strain evidence="2">CGMCC 4.7306</strain>
    </source>
</reference>
<dbReference type="Proteomes" id="UP000613840">
    <property type="component" value="Unassembled WGS sequence"/>
</dbReference>
<dbReference type="InterPro" id="IPR018656">
    <property type="entry name" value="DUF2087"/>
</dbReference>
<feature type="domain" description="DUF2087" evidence="1">
    <location>
        <begin position="38"/>
        <end position="106"/>
    </location>
</feature>
<comment type="caution">
    <text evidence="2">The sequence shown here is derived from an EMBL/GenBank/DDBJ whole genome shotgun (WGS) entry which is preliminary data.</text>
</comment>
<proteinExistence type="predicted"/>
<sequence>MVDHDLLDRVVDGWTADSPLNPIMVDHPRLRSFVQWGRITRMPTERALIDELYAMLGQLFSTGETMIESEVNARLATVHDDPAEARRALVDRGLLARAPGSGIYVRP</sequence>
<dbReference type="EMBL" id="BMMZ01000008">
    <property type="protein sequence ID" value="GGL71557.1"/>
    <property type="molecule type" value="Genomic_DNA"/>
</dbReference>
<reference evidence="2" key="1">
    <citation type="journal article" date="2014" name="Int. J. Syst. Evol. Microbiol.">
        <title>Complete genome sequence of Corynebacterium casei LMG S-19264T (=DSM 44701T), isolated from a smear-ripened cheese.</title>
        <authorList>
            <consortium name="US DOE Joint Genome Institute (JGI-PGF)"/>
            <person name="Walter F."/>
            <person name="Albersmeier A."/>
            <person name="Kalinowski J."/>
            <person name="Ruckert C."/>
        </authorList>
    </citation>
    <scope>NUCLEOTIDE SEQUENCE</scope>
    <source>
        <strain evidence="2">CGMCC 4.7306</strain>
    </source>
</reference>
<evidence type="ECO:0000313" key="2">
    <source>
        <dbReference type="EMBL" id="GGL71557.1"/>
    </source>
</evidence>
<evidence type="ECO:0000259" key="1">
    <source>
        <dbReference type="Pfam" id="PF09860"/>
    </source>
</evidence>
<dbReference type="Pfam" id="PF09860">
    <property type="entry name" value="DUF2087"/>
    <property type="match status" value="1"/>
</dbReference>
<protein>
    <recommendedName>
        <fullName evidence="1">DUF2087 domain-containing protein</fullName>
    </recommendedName>
</protein>
<name>A0A917SDZ6_9ACTN</name>
<dbReference type="AlphaFoldDB" id="A0A917SDZ6"/>
<organism evidence="2 3">
    <name type="scientific">Microlunatus endophyticus</name>
    <dbReference type="NCBI Taxonomy" id="1716077"/>
    <lineage>
        <taxon>Bacteria</taxon>
        <taxon>Bacillati</taxon>
        <taxon>Actinomycetota</taxon>
        <taxon>Actinomycetes</taxon>
        <taxon>Propionibacteriales</taxon>
        <taxon>Propionibacteriaceae</taxon>
        <taxon>Microlunatus</taxon>
    </lineage>
</organism>
<gene>
    <name evidence="2" type="ORF">GCM10011575_32350</name>
</gene>
<keyword evidence="3" id="KW-1185">Reference proteome</keyword>
<accession>A0A917SDZ6</accession>